<dbReference type="SMART" id="SM00166">
    <property type="entry name" value="UBX"/>
    <property type="match status" value="1"/>
</dbReference>
<feature type="domain" description="UBX" evidence="2">
    <location>
        <begin position="398"/>
        <end position="475"/>
    </location>
</feature>
<dbReference type="SMART" id="SM00594">
    <property type="entry name" value="UAS"/>
    <property type="match status" value="1"/>
</dbReference>
<dbReference type="CDD" id="cd01773">
    <property type="entry name" value="UBX_UBXN7"/>
    <property type="match status" value="1"/>
</dbReference>
<sequence length="480" mass="53927">MAASSSSSSKDKDMKTLIEQFCAITDAGEPIAEQMLEACSGNLEMAVNMHVDAQASGNGEAQEESSNPGTSQYEDSVRPPIPPTRGILVKDGLSYGFRPRRPPSQSVFDAFRDFQSEAKIQEEQLIGTEDTLYSRKRKTLEDLFRPPLDLIHRGSFESAREVGKSSNRWLMVNVQDVQEFQCQILNRDVWSSPAVKSIVSKHFVFWQVYLDSEEGRWYAQFYKVNQYPYVAILDPRTGENLVAWNSVDSMSFCDLVTEFLCKHPSPDGSTPSPPRKRSRTDSILDQSEESQIKAAIQASLEDSAEAASTAAEHGSASERDEESDIETFESDSESSTSCTNILQKDEMQDSNGVKTFLCANLIKVDKEDTNHKIKKKMDEDDISDADNPAEQWKIYLGSSDDQTELILRFPNGERQQKNFPSSSQLQALVLYVAAQGFPKDHYELVTNFPRRNLSDLKPSQTLKDIGLFPRETVFIQLKSS</sequence>
<evidence type="ECO:0000256" key="1">
    <source>
        <dbReference type="SAM" id="MobiDB-lite"/>
    </source>
</evidence>
<accession>A0ABM1B118</accession>
<dbReference type="InterPro" id="IPR050730">
    <property type="entry name" value="UBX_domain-protein"/>
</dbReference>
<dbReference type="RefSeq" id="XP_013772603.1">
    <property type="nucleotide sequence ID" value="XM_013917149.2"/>
</dbReference>
<dbReference type="SUPFAM" id="SSF46934">
    <property type="entry name" value="UBA-like"/>
    <property type="match status" value="1"/>
</dbReference>
<feature type="compositionally biased region" description="Low complexity" evidence="1">
    <location>
        <begin position="298"/>
        <end position="314"/>
    </location>
</feature>
<dbReference type="CDD" id="cd14345">
    <property type="entry name" value="UBA_UBXD7"/>
    <property type="match status" value="1"/>
</dbReference>
<evidence type="ECO:0000259" key="2">
    <source>
        <dbReference type="PROSITE" id="PS50033"/>
    </source>
</evidence>
<dbReference type="PROSITE" id="PS50033">
    <property type="entry name" value="UBX"/>
    <property type="match status" value="1"/>
</dbReference>
<feature type="region of interest" description="Disordered" evidence="1">
    <location>
        <begin position="263"/>
        <end position="338"/>
    </location>
</feature>
<dbReference type="Pfam" id="PF00789">
    <property type="entry name" value="UBX"/>
    <property type="match status" value="1"/>
</dbReference>
<protein>
    <submittedName>
        <fullName evidence="4">UBX domain-containing protein 7-like</fullName>
    </submittedName>
</protein>
<keyword evidence="3" id="KW-1185">Reference proteome</keyword>
<dbReference type="GeneID" id="106457703"/>
<feature type="compositionally biased region" description="Polar residues" evidence="1">
    <location>
        <begin position="55"/>
        <end position="74"/>
    </location>
</feature>
<gene>
    <name evidence="4" type="primary">LOC106457703</name>
</gene>
<dbReference type="InterPro" id="IPR036249">
    <property type="entry name" value="Thioredoxin-like_sf"/>
</dbReference>
<dbReference type="SUPFAM" id="SSF52833">
    <property type="entry name" value="Thioredoxin-like"/>
    <property type="match status" value="1"/>
</dbReference>
<dbReference type="Gene3D" id="3.40.30.10">
    <property type="entry name" value="Glutaredoxin"/>
    <property type="match status" value="1"/>
</dbReference>
<dbReference type="Proteomes" id="UP000694941">
    <property type="component" value="Unplaced"/>
</dbReference>
<dbReference type="Gene3D" id="1.10.8.10">
    <property type="entry name" value="DNA helicase RuvA subunit, C-terminal domain"/>
    <property type="match status" value="1"/>
</dbReference>
<dbReference type="Pfam" id="PF13899">
    <property type="entry name" value="Thioredoxin_7"/>
    <property type="match status" value="1"/>
</dbReference>
<evidence type="ECO:0000313" key="4">
    <source>
        <dbReference type="RefSeq" id="XP_013772603.1"/>
    </source>
</evidence>
<dbReference type="PANTHER" id="PTHR23322">
    <property type="entry name" value="FAS-ASSOCIATED PROTEIN"/>
    <property type="match status" value="1"/>
</dbReference>
<dbReference type="Pfam" id="PF14555">
    <property type="entry name" value="UBA_4"/>
    <property type="match status" value="1"/>
</dbReference>
<dbReference type="PANTHER" id="PTHR23322:SF6">
    <property type="entry name" value="UBX DOMAIN-CONTAINING PROTEIN 7"/>
    <property type="match status" value="1"/>
</dbReference>
<dbReference type="InterPro" id="IPR009060">
    <property type="entry name" value="UBA-like_sf"/>
</dbReference>
<name>A0ABM1B118_LIMPO</name>
<feature type="region of interest" description="Disordered" evidence="1">
    <location>
        <begin position="55"/>
        <end position="85"/>
    </location>
</feature>
<dbReference type="Gene3D" id="3.10.20.90">
    <property type="entry name" value="Phosphatidylinositol 3-kinase Catalytic Subunit, Chain A, domain 1"/>
    <property type="match status" value="1"/>
</dbReference>
<proteinExistence type="predicted"/>
<dbReference type="InterPro" id="IPR006577">
    <property type="entry name" value="UAS"/>
</dbReference>
<dbReference type="InterPro" id="IPR029071">
    <property type="entry name" value="Ubiquitin-like_domsf"/>
</dbReference>
<dbReference type="SUPFAM" id="SSF54236">
    <property type="entry name" value="Ubiquitin-like"/>
    <property type="match status" value="1"/>
</dbReference>
<dbReference type="CDD" id="cd02958">
    <property type="entry name" value="UAS"/>
    <property type="match status" value="1"/>
</dbReference>
<reference evidence="4" key="1">
    <citation type="submission" date="2025-08" db="UniProtKB">
        <authorList>
            <consortium name="RefSeq"/>
        </authorList>
    </citation>
    <scope>IDENTIFICATION</scope>
    <source>
        <tissue evidence="4">Muscle</tissue>
    </source>
</reference>
<organism evidence="3 4">
    <name type="scientific">Limulus polyphemus</name>
    <name type="common">Atlantic horseshoe crab</name>
    <dbReference type="NCBI Taxonomy" id="6850"/>
    <lineage>
        <taxon>Eukaryota</taxon>
        <taxon>Metazoa</taxon>
        <taxon>Ecdysozoa</taxon>
        <taxon>Arthropoda</taxon>
        <taxon>Chelicerata</taxon>
        <taxon>Merostomata</taxon>
        <taxon>Xiphosura</taxon>
        <taxon>Limulidae</taxon>
        <taxon>Limulus</taxon>
    </lineage>
</organism>
<evidence type="ECO:0000313" key="3">
    <source>
        <dbReference type="Proteomes" id="UP000694941"/>
    </source>
</evidence>
<feature type="compositionally biased region" description="Acidic residues" evidence="1">
    <location>
        <begin position="319"/>
        <end position="332"/>
    </location>
</feature>
<dbReference type="InterPro" id="IPR001012">
    <property type="entry name" value="UBX_dom"/>
</dbReference>